<dbReference type="RefSeq" id="WP_003863625.1">
    <property type="nucleotide sequence ID" value="NZ_CP011309.1"/>
</dbReference>
<accession>A0A0F6SQS9</accession>
<keyword evidence="2" id="KW-1185">Reference proteome</keyword>
<name>A0A0F6SQS9_9CORY</name>
<dbReference type="AlphaFoldDB" id="A0A0F6SQS9"/>
<protein>
    <submittedName>
        <fullName evidence="1">Uncharacterized protein</fullName>
    </submittedName>
</protein>
<dbReference type="HOGENOM" id="CLU_013985_33_0_11"/>
<organism evidence="1 2">
    <name type="scientific">[Brevibacterium] flavum</name>
    <dbReference type="NCBI Taxonomy" id="92706"/>
    <lineage>
        <taxon>Bacteria</taxon>
        <taxon>Bacillati</taxon>
        <taxon>Actinomycetota</taxon>
        <taxon>Actinomycetes</taxon>
        <taxon>Mycobacteriales</taxon>
        <taxon>Corynebacteriaceae</taxon>
        <taxon>Corynebacterium</taxon>
    </lineage>
</organism>
<gene>
    <name evidence="1" type="ORF">YH66_03800</name>
</gene>
<dbReference type="Proteomes" id="UP000034037">
    <property type="component" value="Chromosome"/>
</dbReference>
<reference evidence="1 2" key="1">
    <citation type="submission" date="2015-04" db="EMBL/GenBank/DDBJ databases">
        <title>Complete Genome Sequence of Brevibacterium flavum ATCC 15168.</title>
        <authorList>
            <person name="Ahn J."/>
            <person name="Park G."/>
            <person name="Jeon W."/>
            <person name="Jang Y."/>
            <person name="Jang M."/>
            <person name="Lee H."/>
            <person name="Lee H."/>
        </authorList>
    </citation>
    <scope>NUCLEOTIDE SEQUENCE [LARGE SCALE GENOMIC DNA]</scope>
    <source>
        <strain evidence="1 2">ATCC 15168</strain>
    </source>
</reference>
<evidence type="ECO:0000313" key="2">
    <source>
        <dbReference type="Proteomes" id="UP000034037"/>
    </source>
</evidence>
<proteinExistence type="predicted"/>
<dbReference type="PATRIC" id="fig|92706.3.peg.784"/>
<dbReference type="EMBL" id="CP011309">
    <property type="protein sequence ID" value="AKF26739.1"/>
    <property type="molecule type" value="Genomic_DNA"/>
</dbReference>
<evidence type="ECO:0000313" key="1">
    <source>
        <dbReference type="EMBL" id="AKF26739.1"/>
    </source>
</evidence>
<sequence>MEPMELNGGRFYARKLTSDNRIDDVPALSLILPDAAQFIADATTAWHEDTEYTWAICEQTSVELLALARLDPKQRTLEVMPAGDPATQLPNDPVLAPKTIGDAVAEGRDTITRWAQGYLEISLTD</sequence>